<dbReference type="EMBL" id="JBEAFC010000003">
    <property type="protein sequence ID" value="KAL1565546.1"/>
    <property type="molecule type" value="Genomic_DNA"/>
</dbReference>
<keyword evidence="3" id="KW-1185">Reference proteome</keyword>
<dbReference type="Proteomes" id="UP001567538">
    <property type="component" value="Unassembled WGS sequence"/>
</dbReference>
<feature type="region of interest" description="Disordered" evidence="1">
    <location>
        <begin position="1"/>
        <end position="22"/>
    </location>
</feature>
<dbReference type="InterPro" id="IPR040420">
    <property type="entry name" value="At1g76660-like"/>
</dbReference>
<comment type="caution">
    <text evidence="2">The sequence shown here is derived from an EMBL/GenBank/DDBJ whole genome shotgun (WGS) entry which is preliminary data.</text>
</comment>
<evidence type="ECO:0008006" key="4">
    <source>
        <dbReference type="Google" id="ProtNLM"/>
    </source>
</evidence>
<organism evidence="2 3">
    <name type="scientific">Salvia divinorum</name>
    <name type="common">Maria pastora</name>
    <name type="synonym">Diviner's sage</name>
    <dbReference type="NCBI Taxonomy" id="28513"/>
    <lineage>
        <taxon>Eukaryota</taxon>
        <taxon>Viridiplantae</taxon>
        <taxon>Streptophyta</taxon>
        <taxon>Embryophyta</taxon>
        <taxon>Tracheophyta</taxon>
        <taxon>Spermatophyta</taxon>
        <taxon>Magnoliopsida</taxon>
        <taxon>eudicotyledons</taxon>
        <taxon>Gunneridae</taxon>
        <taxon>Pentapetalae</taxon>
        <taxon>asterids</taxon>
        <taxon>lamiids</taxon>
        <taxon>Lamiales</taxon>
        <taxon>Lamiaceae</taxon>
        <taxon>Nepetoideae</taxon>
        <taxon>Mentheae</taxon>
        <taxon>Salviinae</taxon>
        <taxon>Salvia</taxon>
        <taxon>Salvia subgen. Calosphace</taxon>
    </lineage>
</organism>
<evidence type="ECO:0000313" key="3">
    <source>
        <dbReference type="Proteomes" id="UP001567538"/>
    </source>
</evidence>
<evidence type="ECO:0000256" key="1">
    <source>
        <dbReference type="SAM" id="MobiDB-lite"/>
    </source>
</evidence>
<dbReference type="AlphaFoldDB" id="A0ABD1IA13"/>
<evidence type="ECO:0000313" key="2">
    <source>
        <dbReference type="EMBL" id="KAL1565546.1"/>
    </source>
</evidence>
<feature type="region of interest" description="Disordered" evidence="1">
    <location>
        <begin position="234"/>
        <end position="259"/>
    </location>
</feature>
<gene>
    <name evidence="2" type="ORF">AAHA92_07750</name>
</gene>
<dbReference type="PANTHER" id="PTHR31798">
    <property type="entry name" value="HYDROXYPROLINE-RICH GLYCOPROTEIN-LIKE"/>
    <property type="match status" value="1"/>
</dbReference>
<reference evidence="2 3" key="1">
    <citation type="submission" date="2024-06" db="EMBL/GenBank/DDBJ databases">
        <title>A chromosome level genome sequence of Diviner's sage (Salvia divinorum).</title>
        <authorList>
            <person name="Ford S.A."/>
            <person name="Ro D.-K."/>
            <person name="Ness R.W."/>
            <person name="Phillips M.A."/>
        </authorList>
    </citation>
    <scope>NUCLEOTIDE SEQUENCE [LARGE SCALE GENOMIC DNA]</scope>
    <source>
        <strain evidence="2">SAF-2024a</strain>
        <tissue evidence="2">Leaf</tissue>
    </source>
</reference>
<protein>
    <recommendedName>
        <fullName evidence="4">Hydroxyproline-rich glycoprotein family protein</fullName>
    </recommendedName>
</protein>
<name>A0ABD1IA13_SALDI</name>
<proteinExistence type="predicted"/>
<accession>A0ABD1IA13</accession>
<sequence length="464" mass="50327">MDSSEVAGVHHQSPESDVSPSRRLRIATSSVVETVNAAATAIVTAESRVQPSAVQKRRWGSRWSIYWCFGSYKHSNQIGHAVLVSEPAAPGVAAPVSESLSRPSTLLIPPPSSPASFLQSDPPSATQSPAGLLSLVSLSVHAQSTGGTAPMFSIGPYAHETQLVSPPVFSTFTTEPSTACFTPPPESVQITTPSSPEVSFAQLLSSSLAQNWKNSGTRNTACLTQYEFQPYQYPGSPDGHVKPPGSAMSASGTSSPFPDKRPSMEFWVGEAPKFLWYEHFPEYECDSRVGSTSLTPNGRGWSRLGSGALTPNSWEPSSRVASLANSYHKSQNDDLIVDHRVSFELFCEDIPTCVVMEPDLCHRNASAYLQEATADETNKEVSATKNADSFREQLNTDTANEGEEFHQKHRTISLGSSKEFGFNNLKGEALEKSTASCEWWTSEEVVTCSRNSWSFFPMLRSGVS</sequence>
<dbReference type="PANTHER" id="PTHR31798:SF10">
    <property type="entry name" value="OS02G0822000 PROTEIN"/>
    <property type="match status" value="1"/>
</dbReference>